<comment type="subcellular location">
    <subcellularLocation>
        <location evidence="1">Membrane</location>
        <topology evidence="1">Multi-pass membrane protein</topology>
    </subcellularLocation>
</comment>
<dbReference type="AlphaFoldDB" id="A0A1G2HDV0"/>
<feature type="transmembrane region" description="Helical" evidence="5">
    <location>
        <begin position="44"/>
        <end position="62"/>
    </location>
</feature>
<dbReference type="Proteomes" id="UP000179153">
    <property type="component" value="Unassembled WGS sequence"/>
</dbReference>
<sequence length="130" mass="14310">MDIIFLIGRVLFGGILLIMAINHFMKLGFMAGYATSKNVPMPRFAVFISGVFLAAGAIGIGAGILVEWAVFSLALFLIPVSLMMHNFWAIDNSQQRMMEMVNFMKNMAILGGAIMTLAIGEWPFAIFPFL</sequence>
<feature type="transmembrane region" description="Helical" evidence="5">
    <location>
        <begin position="68"/>
        <end position="88"/>
    </location>
</feature>
<reference evidence="6 7" key="1">
    <citation type="journal article" date="2016" name="Nat. Commun.">
        <title>Thousands of microbial genomes shed light on interconnected biogeochemical processes in an aquifer system.</title>
        <authorList>
            <person name="Anantharaman K."/>
            <person name="Brown C.T."/>
            <person name="Hug L.A."/>
            <person name="Sharon I."/>
            <person name="Castelle C.J."/>
            <person name="Probst A.J."/>
            <person name="Thomas B.C."/>
            <person name="Singh A."/>
            <person name="Wilkins M.J."/>
            <person name="Karaoz U."/>
            <person name="Brodie E.L."/>
            <person name="Williams K.H."/>
            <person name="Hubbard S.S."/>
            <person name="Banfield J.F."/>
        </authorList>
    </citation>
    <scope>NUCLEOTIDE SEQUENCE [LARGE SCALE GENOMIC DNA]</scope>
</reference>
<comment type="caution">
    <text evidence="6">The sequence shown here is derived from an EMBL/GenBank/DDBJ whole genome shotgun (WGS) entry which is preliminary data.</text>
</comment>
<evidence type="ECO:0000313" key="6">
    <source>
        <dbReference type="EMBL" id="OGZ60652.1"/>
    </source>
</evidence>
<evidence type="ECO:0000256" key="3">
    <source>
        <dbReference type="ARBA" id="ARBA00022989"/>
    </source>
</evidence>
<feature type="transmembrane region" description="Helical" evidence="5">
    <location>
        <begin position="108"/>
        <end position="129"/>
    </location>
</feature>
<dbReference type="Pfam" id="PF07681">
    <property type="entry name" value="DoxX"/>
    <property type="match status" value="1"/>
</dbReference>
<dbReference type="GO" id="GO:0016020">
    <property type="term" value="C:membrane"/>
    <property type="evidence" value="ECO:0007669"/>
    <property type="project" value="UniProtKB-SubCell"/>
</dbReference>
<evidence type="ECO:0008006" key="8">
    <source>
        <dbReference type="Google" id="ProtNLM"/>
    </source>
</evidence>
<gene>
    <name evidence="6" type="ORF">A2932_00450</name>
</gene>
<protein>
    <recommendedName>
        <fullName evidence="8">DoxX family protein</fullName>
    </recommendedName>
</protein>
<evidence type="ECO:0000256" key="2">
    <source>
        <dbReference type="ARBA" id="ARBA00022692"/>
    </source>
</evidence>
<organism evidence="6 7">
    <name type="scientific">Candidatus Spechtbacteria bacterium RIFCSPLOWO2_01_FULL_46_10</name>
    <dbReference type="NCBI Taxonomy" id="1802163"/>
    <lineage>
        <taxon>Bacteria</taxon>
        <taxon>Candidatus Spechtiibacteriota</taxon>
    </lineage>
</organism>
<dbReference type="EMBL" id="MHOI01000040">
    <property type="protein sequence ID" value="OGZ60652.1"/>
    <property type="molecule type" value="Genomic_DNA"/>
</dbReference>
<keyword evidence="4 5" id="KW-0472">Membrane</keyword>
<evidence type="ECO:0000256" key="4">
    <source>
        <dbReference type="ARBA" id="ARBA00023136"/>
    </source>
</evidence>
<feature type="transmembrane region" description="Helical" evidence="5">
    <location>
        <begin position="6"/>
        <end position="24"/>
    </location>
</feature>
<dbReference type="InterPro" id="IPR032808">
    <property type="entry name" value="DoxX"/>
</dbReference>
<evidence type="ECO:0000256" key="5">
    <source>
        <dbReference type="SAM" id="Phobius"/>
    </source>
</evidence>
<keyword evidence="2 5" id="KW-0812">Transmembrane</keyword>
<accession>A0A1G2HDV0</accession>
<proteinExistence type="predicted"/>
<evidence type="ECO:0000256" key="1">
    <source>
        <dbReference type="ARBA" id="ARBA00004141"/>
    </source>
</evidence>
<keyword evidence="3 5" id="KW-1133">Transmembrane helix</keyword>
<evidence type="ECO:0000313" key="7">
    <source>
        <dbReference type="Proteomes" id="UP000179153"/>
    </source>
</evidence>
<name>A0A1G2HDV0_9BACT</name>
<dbReference type="STRING" id="1802163.A2932_00450"/>